<accession>A0A2P2R0L3</accession>
<dbReference type="EMBL" id="GGEC01092318">
    <property type="protein sequence ID" value="MBX72802.1"/>
    <property type="molecule type" value="Transcribed_RNA"/>
</dbReference>
<feature type="region of interest" description="Disordered" evidence="1">
    <location>
        <begin position="1"/>
        <end position="24"/>
    </location>
</feature>
<organism evidence="2">
    <name type="scientific">Rhizophora mucronata</name>
    <name type="common">Asiatic mangrove</name>
    <dbReference type="NCBI Taxonomy" id="61149"/>
    <lineage>
        <taxon>Eukaryota</taxon>
        <taxon>Viridiplantae</taxon>
        <taxon>Streptophyta</taxon>
        <taxon>Embryophyta</taxon>
        <taxon>Tracheophyta</taxon>
        <taxon>Spermatophyta</taxon>
        <taxon>Magnoliopsida</taxon>
        <taxon>eudicotyledons</taxon>
        <taxon>Gunneridae</taxon>
        <taxon>Pentapetalae</taxon>
        <taxon>rosids</taxon>
        <taxon>fabids</taxon>
        <taxon>Malpighiales</taxon>
        <taxon>Rhizophoraceae</taxon>
        <taxon>Rhizophora</taxon>
    </lineage>
</organism>
<evidence type="ECO:0000256" key="1">
    <source>
        <dbReference type="SAM" id="MobiDB-lite"/>
    </source>
</evidence>
<protein>
    <submittedName>
        <fullName evidence="2">Uncharacterized protein</fullName>
    </submittedName>
</protein>
<proteinExistence type="predicted"/>
<reference evidence="2" key="1">
    <citation type="submission" date="2018-02" db="EMBL/GenBank/DDBJ databases">
        <title>Rhizophora mucronata_Transcriptome.</title>
        <authorList>
            <person name="Meera S.P."/>
            <person name="Sreeshan A."/>
            <person name="Augustine A."/>
        </authorList>
    </citation>
    <scope>NUCLEOTIDE SEQUENCE</scope>
    <source>
        <tissue evidence="2">Leaf</tissue>
    </source>
</reference>
<sequence>MNKSSPHSVKLSPTGTTSTSSKIH</sequence>
<evidence type="ECO:0000313" key="2">
    <source>
        <dbReference type="EMBL" id="MBX72802.1"/>
    </source>
</evidence>
<name>A0A2P2R0L3_RHIMU</name>
<dbReference type="AlphaFoldDB" id="A0A2P2R0L3"/>